<dbReference type="Pfam" id="PF04295">
    <property type="entry name" value="GD_AH_second"/>
    <property type="match status" value="1"/>
</dbReference>
<dbReference type="InterPro" id="IPR007392">
    <property type="entry name" value="GD_AH_second"/>
</dbReference>
<evidence type="ECO:0000256" key="1">
    <source>
        <dbReference type="ARBA" id="ARBA00023239"/>
    </source>
</evidence>
<proteinExistence type="predicted"/>
<dbReference type="InterPro" id="IPR013974">
    <property type="entry name" value="SAF"/>
</dbReference>
<accession>A0A0F9BH17</accession>
<dbReference type="EMBL" id="LAZR01049339">
    <property type="protein sequence ID" value="KKK89874.1"/>
    <property type="molecule type" value="Genomic_DNA"/>
</dbReference>
<organism evidence="3">
    <name type="scientific">marine sediment metagenome</name>
    <dbReference type="NCBI Taxonomy" id="412755"/>
    <lineage>
        <taxon>unclassified sequences</taxon>
        <taxon>metagenomes</taxon>
        <taxon>ecological metagenomes</taxon>
    </lineage>
</organism>
<reference evidence="3" key="1">
    <citation type="journal article" date="2015" name="Nature">
        <title>Complex archaea that bridge the gap between prokaryotes and eukaryotes.</title>
        <authorList>
            <person name="Spang A."/>
            <person name="Saw J.H."/>
            <person name="Jorgensen S.L."/>
            <person name="Zaremba-Niedzwiedzka K."/>
            <person name="Martijn J."/>
            <person name="Lind A.E."/>
            <person name="van Eijk R."/>
            <person name="Schleper C."/>
            <person name="Guy L."/>
            <person name="Ettema T.J."/>
        </authorList>
    </citation>
    <scope>NUCLEOTIDE SEQUENCE</scope>
</reference>
<feature type="domain" description="SAF" evidence="2">
    <location>
        <begin position="14"/>
        <end position="83"/>
    </location>
</feature>
<name>A0A0F9BH17_9ZZZZ</name>
<protein>
    <recommendedName>
        <fullName evidence="2">SAF domain-containing protein</fullName>
    </recommendedName>
</protein>
<evidence type="ECO:0000313" key="3">
    <source>
        <dbReference type="EMBL" id="KKK89874.1"/>
    </source>
</evidence>
<comment type="caution">
    <text evidence="3">The sequence shown here is derived from an EMBL/GenBank/DDBJ whole genome shotgun (WGS) entry which is preliminary data.</text>
</comment>
<feature type="non-terminal residue" evidence="3">
    <location>
        <position position="219"/>
    </location>
</feature>
<evidence type="ECO:0000259" key="2">
    <source>
        <dbReference type="SMART" id="SM00858"/>
    </source>
</evidence>
<dbReference type="GO" id="GO:0019698">
    <property type="term" value="P:D-galacturonate catabolic process"/>
    <property type="evidence" value="ECO:0007669"/>
    <property type="project" value="TreeGrafter"/>
</dbReference>
<dbReference type="InterPro" id="IPR052172">
    <property type="entry name" value="UxaA_altronate/galactarate_dh"/>
</dbReference>
<dbReference type="PANTHER" id="PTHR30536">
    <property type="entry name" value="ALTRONATE/GALACTARATE DEHYDRATASE"/>
    <property type="match status" value="1"/>
</dbReference>
<dbReference type="CDD" id="cd11613">
    <property type="entry name" value="SAF_AH_GD"/>
    <property type="match status" value="1"/>
</dbReference>
<dbReference type="GO" id="GO:0016829">
    <property type="term" value="F:lyase activity"/>
    <property type="evidence" value="ECO:0007669"/>
    <property type="project" value="UniProtKB-KW"/>
</dbReference>
<dbReference type="AlphaFoldDB" id="A0A0F9BH17"/>
<dbReference type="Gene3D" id="2.30.130.110">
    <property type="match status" value="1"/>
</dbReference>
<sequence length="219" mass="23461">MPYNPLTIRLHSADNVVVARIDLSSGAVIPEEEVTCLGSIAFGHKIATSFIRAGDSVKKYGQIIGFASLDIQPGEHVHTHNLSVKEFTRDYAMGEKATSDAATTTEPEFFNGIIRPDGRIATRNYIGIVSTVNCSASVSRYIADSISRDELAEFSNIDGIVPLCHGMGCGMAGSGEGFEYLCDTLRGYAKHPNFAGVLIIGLGCEVLQIESLVQAGDMK</sequence>
<dbReference type="SMART" id="SM00858">
    <property type="entry name" value="SAF"/>
    <property type="match status" value="1"/>
</dbReference>
<keyword evidence="1" id="KW-0456">Lyase</keyword>
<dbReference type="Pfam" id="PF08666">
    <property type="entry name" value="SAF"/>
    <property type="match status" value="1"/>
</dbReference>
<dbReference type="InterPro" id="IPR044144">
    <property type="entry name" value="SAF_UxaA/GarD"/>
</dbReference>
<gene>
    <name evidence="3" type="ORF">LCGC14_2728740</name>
</gene>
<dbReference type="PANTHER" id="PTHR30536:SF5">
    <property type="entry name" value="ALTRONATE DEHYDRATASE"/>
    <property type="match status" value="1"/>
</dbReference>